<keyword evidence="1" id="KW-0732">Signal</keyword>
<evidence type="ECO:0000313" key="5">
    <source>
        <dbReference type="Proteomes" id="UP000701853"/>
    </source>
</evidence>
<keyword evidence="5" id="KW-1185">Reference proteome</keyword>
<dbReference type="EMBL" id="JAHUZN010000005">
    <property type="protein sequence ID" value="KAG8493020.1"/>
    <property type="molecule type" value="Genomic_DNA"/>
</dbReference>
<proteinExistence type="predicted"/>
<reference evidence="4 5" key="1">
    <citation type="journal article" date="2021" name="bioRxiv">
        <title>The Gossypium anomalum genome as a resource for cotton improvement and evolutionary analysis of hybrid incompatibility.</title>
        <authorList>
            <person name="Grover C.E."/>
            <person name="Yuan D."/>
            <person name="Arick M.A."/>
            <person name="Miller E.R."/>
            <person name="Hu G."/>
            <person name="Peterson D.G."/>
            <person name="Wendel J.F."/>
            <person name="Udall J.A."/>
        </authorList>
    </citation>
    <scope>NUCLEOTIDE SEQUENCE [LARGE SCALE GENOMIC DNA]</scope>
    <source>
        <strain evidence="4">JFW-Udall</strain>
        <tissue evidence="4">Leaf</tissue>
    </source>
</reference>
<dbReference type="Proteomes" id="UP000701853">
    <property type="component" value="Chromosome 5"/>
</dbReference>
<dbReference type="OrthoDB" id="946177at2759"/>
<organism evidence="4 5">
    <name type="scientific">Gossypium anomalum</name>
    <dbReference type="NCBI Taxonomy" id="47600"/>
    <lineage>
        <taxon>Eukaryota</taxon>
        <taxon>Viridiplantae</taxon>
        <taxon>Streptophyta</taxon>
        <taxon>Embryophyta</taxon>
        <taxon>Tracheophyta</taxon>
        <taxon>Spermatophyta</taxon>
        <taxon>Magnoliopsida</taxon>
        <taxon>eudicotyledons</taxon>
        <taxon>Gunneridae</taxon>
        <taxon>Pentapetalae</taxon>
        <taxon>rosids</taxon>
        <taxon>malvids</taxon>
        <taxon>Malvales</taxon>
        <taxon>Malvaceae</taxon>
        <taxon>Malvoideae</taxon>
        <taxon>Gossypium</taxon>
    </lineage>
</organism>
<feature type="domain" description="Prolamin-like" evidence="3">
    <location>
        <begin position="26"/>
        <end position="65"/>
    </location>
</feature>
<dbReference type="PANTHER" id="PTHR31951">
    <property type="entry name" value="BIFUNCTIONAL INHIBITOR/LIPID-TRANSFER PROTEIN/SEED STORAGE 2S ALBUMIN SUPERFAMILY PROTEIN-RELATED"/>
    <property type="match status" value="1"/>
</dbReference>
<dbReference type="AlphaFoldDB" id="A0A8J5Z2K5"/>
<dbReference type="InterPro" id="IPR008502">
    <property type="entry name" value="Prolamin-like"/>
</dbReference>
<feature type="transmembrane region" description="Helical" evidence="2">
    <location>
        <begin position="88"/>
        <end position="105"/>
    </location>
</feature>
<protein>
    <recommendedName>
        <fullName evidence="3">Prolamin-like domain-containing protein</fullName>
    </recommendedName>
</protein>
<evidence type="ECO:0000256" key="2">
    <source>
        <dbReference type="SAM" id="Phobius"/>
    </source>
</evidence>
<accession>A0A8J5Z2K5</accession>
<dbReference type="PANTHER" id="PTHR31951:SF22">
    <property type="entry name" value="ECA1 GAMETOGENESIS RELATED FAMILY"/>
    <property type="match status" value="1"/>
</dbReference>
<dbReference type="Pfam" id="PF05617">
    <property type="entry name" value="Prolamin_like"/>
    <property type="match status" value="1"/>
</dbReference>
<keyword evidence="2" id="KW-0812">Transmembrane</keyword>
<keyword evidence="2" id="KW-0472">Membrane</keyword>
<keyword evidence="2" id="KW-1133">Transmembrane helix</keyword>
<evidence type="ECO:0000313" key="4">
    <source>
        <dbReference type="EMBL" id="KAG8493020.1"/>
    </source>
</evidence>
<sequence length="199" mass="22323">MATKENDQFIKENNCETKMGLPYVLEAFTAVFNTGSISNKCCNELVVLGKVCHSALVKKTLENPLFKDLNPIENETPNMSVTMASLNVYYVLVVLFLTCGAVMATKENNQIIMENKCETKMGLPYVLEAFRAIFNIGSVSNKYCSELVMLGKVFHSALVKGTLENPLFKYLNPATIIVKSIHETPLTRIQSRNRVTEHY</sequence>
<comment type="caution">
    <text evidence="4">The sequence shown here is derived from an EMBL/GenBank/DDBJ whole genome shotgun (WGS) entry which is preliminary data.</text>
</comment>
<name>A0A8J5Z2K5_9ROSI</name>
<evidence type="ECO:0000256" key="1">
    <source>
        <dbReference type="ARBA" id="ARBA00022729"/>
    </source>
</evidence>
<gene>
    <name evidence="4" type="ORF">CXB51_010413</name>
</gene>
<evidence type="ECO:0000259" key="3">
    <source>
        <dbReference type="Pfam" id="PF05617"/>
    </source>
</evidence>